<feature type="transmembrane region" description="Helical" evidence="6">
    <location>
        <begin position="93"/>
        <end position="116"/>
    </location>
</feature>
<feature type="transmembrane region" description="Helical" evidence="6">
    <location>
        <begin position="65"/>
        <end position="87"/>
    </location>
</feature>
<feature type="domain" description="EamA" evidence="7">
    <location>
        <begin position="10"/>
        <end position="137"/>
    </location>
</feature>
<feature type="transmembrane region" description="Helical" evidence="6">
    <location>
        <begin position="149"/>
        <end position="169"/>
    </location>
</feature>
<evidence type="ECO:0000256" key="6">
    <source>
        <dbReference type="SAM" id="Phobius"/>
    </source>
</evidence>
<comment type="subcellular location">
    <subcellularLocation>
        <location evidence="1">Membrane</location>
        <topology evidence="1">Multi-pass membrane protein</topology>
    </subcellularLocation>
</comment>
<dbReference type="RefSeq" id="WP_134249028.1">
    <property type="nucleotide sequence ID" value="NZ_SNQI01000005.1"/>
</dbReference>
<accession>A0A4Y8AR00</accession>
<feature type="transmembrane region" description="Helical" evidence="6">
    <location>
        <begin position="269"/>
        <end position="286"/>
    </location>
</feature>
<feature type="transmembrane region" description="Helical" evidence="6">
    <location>
        <begin position="31"/>
        <end position="53"/>
    </location>
</feature>
<comment type="caution">
    <text evidence="8">The sequence shown here is derived from an EMBL/GenBank/DDBJ whole genome shotgun (WGS) entry which is preliminary data.</text>
</comment>
<gene>
    <name evidence="8" type="ORF">E2488_14145</name>
</gene>
<dbReference type="InterPro" id="IPR037185">
    <property type="entry name" value="EmrE-like"/>
</dbReference>
<keyword evidence="5 6" id="KW-0472">Membrane</keyword>
<dbReference type="AlphaFoldDB" id="A0A4Y8AR00"/>
<dbReference type="InterPro" id="IPR000620">
    <property type="entry name" value="EamA_dom"/>
</dbReference>
<feature type="transmembrane region" description="Helical" evidence="6">
    <location>
        <begin position="123"/>
        <end position="143"/>
    </location>
</feature>
<feature type="transmembrane region" description="Helical" evidence="6">
    <location>
        <begin position="7"/>
        <end position="25"/>
    </location>
</feature>
<feature type="domain" description="EamA" evidence="7">
    <location>
        <begin position="152"/>
        <end position="287"/>
    </location>
</feature>
<dbReference type="OrthoDB" id="1117213at2"/>
<feature type="transmembrane region" description="Helical" evidence="6">
    <location>
        <begin position="181"/>
        <end position="203"/>
    </location>
</feature>
<protein>
    <submittedName>
        <fullName evidence="8">Permease</fullName>
    </submittedName>
</protein>
<feature type="transmembrane region" description="Helical" evidence="6">
    <location>
        <begin position="244"/>
        <end position="263"/>
    </location>
</feature>
<dbReference type="SUPFAM" id="SSF103481">
    <property type="entry name" value="Multidrug resistance efflux transporter EmrE"/>
    <property type="match status" value="2"/>
</dbReference>
<comment type="similarity">
    <text evidence="2">Belongs to the EamA transporter family.</text>
</comment>
<reference evidence="8 9" key="1">
    <citation type="journal article" date="2011" name="J. Microbiol.">
        <title>Gramella jeungdoensis sp. nov., isolated from a solar saltern in Korea.</title>
        <authorList>
            <person name="Joung Y."/>
            <person name="Kim H."/>
            <person name="Jang T."/>
            <person name="Ahn T.S."/>
            <person name="Joh K."/>
        </authorList>
    </citation>
    <scope>NUCLEOTIDE SEQUENCE [LARGE SCALE GENOMIC DNA]</scope>
    <source>
        <strain evidence="8 9">KCTC 23123</strain>
    </source>
</reference>
<evidence type="ECO:0000259" key="7">
    <source>
        <dbReference type="Pfam" id="PF00892"/>
    </source>
</evidence>
<dbReference type="Gene3D" id="1.10.3730.20">
    <property type="match status" value="1"/>
</dbReference>
<dbReference type="GO" id="GO:0016020">
    <property type="term" value="C:membrane"/>
    <property type="evidence" value="ECO:0007669"/>
    <property type="project" value="UniProtKB-SubCell"/>
</dbReference>
<evidence type="ECO:0000313" key="8">
    <source>
        <dbReference type="EMBL" id="TEW72584.1"/>
    </source>
</evidence>
<dbReference type="PANTHER" id="PTHR32322:SF2">
    <property type="entry name" value="EAMA DOMAIN-CONTAINING PROTEIN"/>
    <property type="match status" value="1"/>
</dbReference>
<dbReference type="PANTHER" id="PTHR32322">
    <property type="entry name" value="INNER MEMBRANE TRANSPORTER"/>
    <property type="match status" value="1"/>
</dbReference>
<evidence type="ECO:0000256" key="5">
    <source>
        <dbReference type="ARBA" id="ARBA00023136"/>
    </source>
</evidence>
<dbReference type="Pfam" id="PF00892">
    <property type="entry name" value="EamA"/>
    <property type="match status" value="2"/>
</dbReference>
<dbReference type="Proteomes" id="UP000298517">
    <property type="component" value="Unassembled WGS sequence"/>
</dbReference>
<feature type="transmembrane region" description="Helical" evidence="6">
    <location>
        <begin position="215"/>
        <end position="232"/>
    </location>
</feature>
<evidence type="ECO:0000313" key="9">
    <source>
        <dbReference type="Proteomes" id="UP000298517"/>
    </source>
</evidence>
<evidence type="ECO:0000256" key="1">
    <source>
        <dbReference type="ARBA" id="ARBA00004141"/>
    </source>
</evidence>
<evidence type="ECO:0000256" key="3">
    <source>
        <dbReference type="ARBA" id="ARBA00022692"/>
    </source>
</evidence>
<keyword evidence="9" id="KW-1185">Reference proteome</keyword>
<evidence type="ECO:0000256" key="2">
    <source>
        <dbReference type="ARBA" id="ARBA00007362"/>
    </source>
</evidence>
<evidence type="ECO:0000256" key="4">
    <source>
        <dbReference type="ARBA" id="ARBA00022989"/>
    </source>
</evidence>
<sequence>MENKNLRWVYLATLALIWGSSFILMKRALLVLSPIQVGALRTLFTAIFLILIGGKKIFKIKRRHWYYLTLNGFLGTFFPAFLFAFAIDKIDSSIASILNSLTPLNTLIFGALVFGFSFRKRQLIGVLIGLIGTLMLILKGAELNPNQDYFYASFILIASIGYALNVNILKKYLFDLDALSITVANFVLLIIPTLIVLWFTNFFESFELNESTKKGMFYLAILAVFGTGLAKIMFNRLIQISTPIFSSSVTYLIPIVAITWGILDGEKITLFQVVSGAIIMFGVYLVNKSK</sequence>
<keyword evidence="3 6" id="KW-0812">Transmembrane</keyword>
<keyword evidence="4 6" id="KW-1133">Transmembrane helix</keyword>
<dbReference type="EMBL" id="SNQI01000005">
    <property type="protein sequence ID" value="TEW72584.1"/>
    <property type="molecule type" value="Genomic_DNA"/>
</dbReference>
<dbReference type="InterPro" id="IPR050638">
    <property type="entry name" value="AA-Vitamin_Transporters"/>
</dbReference>
<name>A0A4Y8AR00_9FLAO</name>
<organism evidence="8 9">
    <name type="scientific">Gramella jeungdoensis</name>
    <dbReference type="NCBI Taxonomy" id="708091"/>
    <lineage>
        <taxon>Bacteria</taxon>
        <taxon>Pseudomonadati</taxon>
        <taxon>Bacteroidota</taxon>
        <taxon>Flavobacteriia</taxon>
        <taxon>Flavobacteriales</taxon>
        <taxon>Flavobacteriaceae</taxon>
        <taxon>Christiangramia</taxon>
    </lineage>
</organism>
<proteinExistence type="inferred from homology"/>